<feature type="transmembrane region" description="Helical" evidence="6">
    <location>
        <begin position="127"/>
        <end position="146"/>
    </location>
</feature>
<evidence type="ECO:0000256" key="5">
    <source>
        <dbReference type="SAM" id="MobiDB-lite"/>
    </source>
</evidence>
<comment type="subcellular location">
    <subcellularLocation>
        <location evidence="1">Membrane</location>
        <topology evidence="1">Multi-pass membrane protein</topology>
    </subcellularLocation>
</comment>
<dbReference type="SUPFAM" id="SSF103473">
    <property type="entry name" value="MFS general substrate transporter"/>
    <property type="match status" value="1"/>
</dbReference>
<feature type="transmembrane region" description="Helical" evidence="6">
    <location>
        <begin position="407"/>
        <end position="429"/>
    </location>
</feature>
<feature type="region of interest" description="Disordered" evidence="5">
    <location>
        <begin position="64"/>
        <end position="86"/>
    </location>
</feature>
<gene>
    <name evidence="7" type="ORF">B0T18DRAFT_487929</name>
</gene>
<accession>A0AA40F2W4</accession>
<dbReference type="PANTHER" id="PTHR23501:SF39">
    <property type="entry name" value="MULTIDRUG TRANSPORTER, PUTATIVE (AFU_ORTHOLOGUE AFUA_1G05010)-RELATED"/>
    <property type="match status" value="1"/>
</dbReference>
<dbReference type="GO" id="GO:0022857">
    <property type="term" value="F:transmembrane transporter activity"/>
    <property type="evidence" value="ECO:0007669"/>
    <property type="project" value="InterPro"/>
</dbReference>
<dbReference type="GO" id="GO:0005886">
    <property type="term" value="C:plasma membrane"/>
    <property type="evidence" value="ECO:0007669"/>
    <property type="project" value="TreeGrafter"/>
</dbReference>
<dbReference type="EMBL" id="JAUKUD010000003">
    <property type="protein sequence ID" value="KAK0750222.1"/>
    <property type="molecule type" value="Genomic_DNA"/>
</dbReference>
<dbReference type="Pfam" id="PF07690">
    <property type="entry name" value="MFS_1"/>
    <property type="match status" value="1"/>
</dbReference>
<feature type="compositionally biased region" description="Basic and acidic residues" evidence="5">
    <location>
        <begin position="74"/>
        <end position="83"/>
    </location>
</feature>
<feature type="transmembrane region" description="Helical" evidence="6">
    <location>
        <begin position="191"/>
        <end position="214"/>
    </location>
</feature>
<feature type="transmembrane region" description="Helical" evidence="6">
    <location>
        <begin position="281"/>
        <end position="299"/>
    </location>
</feature>
<organism evidence="7 8">
    <name type="scientific">Schizothecium vesticola</name>
    <dbReference type="NCBI Taxonomy" id="314040"/>
    <lineage>
        <taxon>Eukaryota</taxon>
        <taxon>Fungi</taxon>
        <taxon>Dikarya</taxon>
        <taxon>Ascomycota</taxon>
        <taxon>Pezizomycotina</taxon>
        <taxon>Sordariomycetes</taxon>
        <taxon>Sordariomycetidae</taxon>
        <taxon>Sordariales</taxon>
        <taxon>Schizotheciaceae</taxon>
        <taxon>Schizothecium</taxon>
    </lineage>
</organism>
<dbReference type="PANTHER" id="PTHR23501">
    <property type="entry name" value="MAJOR FACILITATOR SUPERFAMILY"/>
    <property type="match status" value="1"/>
</dbReference>
<dbReference type="InterPro" id="IPR011701">
    <property type="entry name" value="MFS"/>
</dbReference>
<protein>
    <submittedName>
        <fullName evidence="7">Major facilitator superfamily domain-containing protein</fullName>
    </submittedName>
</protein>
<comment type="caution">
    <text evidence="7">The sequence shown here is derived from an EMBL/GenBank/DDBJ whole genome shotgun (WGS) entry which is preliminary data.</text>
</comment>
<feature type="transmembrane region" description="Helical" evidence="6">
    <location>
        <begin position="95"/>
        <end position="121"/>
    </location>
</feature>
<dbReference type="Proteomes" id="UP001172155">
    <property type="component" value="Unassembled WGS sequence"/>
</dbReference>
<evidence type="ECO:0000313" key="7">
    <source>
        <dbReference type="EMBL" id="KAK0750222.1"/>
    </source>
</evidence>
<evidence type="ECO:0000256" key="2">
    <source>
        <dbReference type="ARBA" id="ARBA00022692"/>
    </source>
</evidence>
<feature type="transmembrane region" description="Helical" evidence="6">
    <location>
        <begin position="311"/>
        <end position="330"/>
    </location>
</feature>
<sequence>MFLAIRFAKRKYQEIQDRKAQESHELHQDVDVPRRRSGDARLEDLTSEPRLTLEDNNLVAPALPAGQDGVSAQKKPETPEEKAAKKRRRIYRTKIIFAMFLPFTLQALDTTMLASALPLIAKEFGEFPSFLSLFLLALGSALSALAPPASGAGIPLLLLGRALTGAGSAGIDLAVRVILSDHVSLAEYARTWTLFAMLNGVGWAVGPVLGGVLVDRGAWRWWPKQKAMVPWEAIGGGKGREIGVLFLVNASMGVAMYAVLYFLGIYLAGVLGKGAEDAGKALLYFLPGMGGGAYSAMFLTNVWPRQTLPPLLLSTVTAATGVTVLAWATHTETLPVVYGMMALTGYGIGMSFSPGTLHGLAYFPELKETIQCIVTFAVPLGGTVGLTLMATVFNAKGGLGGNDAKAGIMWAFVAVTPILWGSVVATTFLGNVWIRPLLDGGHDVVHGAWFWSLCTGEKLQQERIVRGDLDDSQGGGSTVV</sequence>
<evidence type="ECO:0000256" key="4">
    <source>
        <dbReference type="ARBA" id="ARBA00023136"/>
    </source>
</evidence>
<dbReference type="InterPro" id="IPR036259">
    <property type="entry name" value="MFS_trans_sf"/>
</dbReference>
<evidence type="ECO:0000256" key="3">
    <source>
        <dbReference type="ARBA" id="ARBA00022989"/>
    </source>
</evidence>
<reference evidence="7" key="1">
    <citation type="submission" date="2023-06" db="EMBL/GenBank/DDBJ databases">
        <title>Genome-scale phylogeny and comparative genomics of the fungal order Sordariales.</title>
        <authorList>
            <consortium name="Lawrence Berkeley National Laboratory"/>
            <person name="Hensen N."/>
            <person name="Bonometti L."/>
            <person name="Westerberg I."/>
            <person name="Brannstrom I.O."/>
            <person name="Guillou S."/>
            <person name="Cros-Aarteil S."/>
            <person name="Calhoun S."/>
            <person name="Haridas S."/>
            <person name="Kuo A."/>
            <person name="Mondo S."/>
            <person name="Pangilinan J."/>
            <person name="Riley R."/>
            <person name="LaButti K."/>
            <person name="Andreopoulos B."/>
            <person name="Lipzen A."/>
            <person name="Chen C."/>
            <person name="Yanf M."/>
            <person name="Daum C."/>
            <person name="Ng V."/>
            <person name="Clum A."/>
            <person name="Steindorff A."/>
            <person name="Ohm R."/>
            <person name="Martin F."/>
            <person name="Silar P."/>
            <person name="Natvig D."/>
            <person name="Lalanne C."/>
            <person name="Gautier V."/>
            <person name="Ament-velasquez S.L."/>
            <person name="Kruys A."/>
            <person name="Hutchinson M.I."/>
            <person name="Powell A.J."/>
            <person name="Barry K."/>
            <person name="Miller A.N."/>
            <person name="Grigoriev I.V."/>
            <person name="Debuchy R."/>
            <person name="Gladieux P."/>
            <person name="Thoren M.H."/>
            <person name="Johannesson H."/>
        </authorList>
    </citation>
    <scope>NUCLEOTIDE SEQUENCE</scope>
    <source>
        <strain evidence="7">SMH3187-1</strain>
    </source>
</reference>
<keyword evidence="3 6" id="KW-1133">Transmembrane helix</keyword>
<feature type="transmembrane region" description="Helical" evidence="6">
    <location>
        <begin position="158"/>
        <end position="179"/>
    </location>
</feature>
<feature type="compositionally biased region" description="Basic and acidic residues" evidence="5">
    <location>
        <begin position="17"/>
        <end position="44"/>
    </location>
</feature>
<evidence type="ECO:0000256" key="1">
    <source>
        <dbReference type="ARBA" id="ARBA00004141"/>
    </source>
</evidence>
<keyword evidence="2 6" id="KW-0812">Transmembrane</keyword>
<proteinExistence type="predicted"/>
<feature type="transmembrane region" description="Helical" evidence="6">
    <location>
        <begin position="336"/>
        <end position="361"/>
    </location>
</feature>
<name>A0AA40F2W4_9PEZI</name>
<keyword evidence="4 6" id="KW-0472">Membrane</keyword>
<feature type="transmembrane region" description="Helical" evidence="6">
    <location>
        <begin position="244"/>
        <end position="269"/>
    </location>
</feature>
<feature type="region of interest" description="Disordered" evidence="5">
    <location>
        <begin position="17"/>
        <end position="48"/>
    </location>
</feature>
<dbReference type="Gene3D" id="1.20.1250.20">
    <property type="entry name" value="MFS general substrate transporter like domains"/>
    <property type="match status" value="1"/>
</dbReference>
<dbReference type="AlphaFoldDB" id="A0AA40F2W4"/>
<evidence type="ECO:0000256" key="6">
    <source>
        <dbReference type="SAM" id="Phobius"/>
    </source>
</evidence>
<feature type="transmembrane region" description="Helical" evidence="6">
    <location>
        <begin position="373"/>
        <end position="395"/>
    </location>
</feature>
<keyword evidence="8" id="KW-1185">Reference proteome</keyword>
<evidence type="ECO:0000313" key="8">
    <source>
        <dbReference type="Proteomes" id="UP001172155"/>
    </source>
</evidence>